<name>A0A1B6MSQ3_9HEMI</name>
<dbReference type="InterPro" id="IPR043502">
    <property type="entry name" value="DNA/RNA_pol_sf"/>
</dbReference>
<evidence type="ECO:0000259" key="9">
    <source>
        <dbReference type="Pfam" id="PF03175"/>
    </source>
</evidence>
<evidence type="ECO:0000256" key="3">
    <source>
        <dbReference type="ARBA" id="ARBA00022679"/>
    </source>
</evidence>
<dbReference type="PANTHER" id="PTHR33568">
    <property type="entry name" value="DNA POLYMERASE"/>
    <property type="match status" value="1"/>
</dbReference>
<dbReference type="GO" id="GO:0003887">
    <property type="term" value="F:DNA-directed DNA polymerase activity"/>
    <property type="evidence" value="ECO:0007669"/>
    <property type="project" value="UniProtKB-KW"/>
</dbReference>
<keyword evidence="6" id="KW-0239">DNA-directed DNA polymerase</keyword>
<evidence type="ECO:0000256" key="7">
    <source>
        <dbReference type="ARBA" id="ARBA00023125"/>
    </source>
</evidence>
<organism evidence="10">
    <name type="scientific">Graphocephala atropunctata</name>
    <dbReference type="NCBI Taxonomy" id="36148"/>
    <lineage>
        <taxon>Eukaryota</taxon>
        <taxon>Metazoa</taxon>
        <taxon>Ecdysozoa</taxon>
        <taxon>Arthropoda</taxon>
        <taxon>Hexapoda</taxon>
        <taxon>Insecta</taxon>
        <taxon>Pterygota</taxon>
        <taxon>Neoptera</taxon>
        <taxon>Paraneoptera</taxon>
        <taxon>Hemiptera</taxon>
        <taxon>Auchenorrhyncha</taxon>
        <taxon>Membracoidea</taxon>
        <taxon>Cicadellidae</taxon>
        <taxon>Cicadellinae</taxon>
        <taxon>Cicadellini</taxon>
        <taxon>Graphocephala</taxon>
    </lineage>
</organism>
<dbReference type="SUPFAM" id="SSF56672">
    <property type="entry name" value="DNA/RNA polymerases"/>
    <property type="match status" value="1"/>
</dbReference>
<keyword evidence="7" id="KW-0238">DNA-binding</keyword>
<comment type="similarity">
    <text evidence="1">Belongs to the DNA polymerase type-B family.</text>
</comment>
<sequence>RYETGGLFTDFINKFLKIKQEASGYPSWCLTEEDKSRYIDNYYEHEGIRLEPSKVEKNGGLRSLAKLMLNSFWGKFGQRENQSKASIIRSPDVFFKLLSSPGTKVNTVQEINEEVLLVNWQYTDEVGESLNTVNVVLAAFTTAQARLK</sequence>
<accession>A0A1B6MSQ3</accession>
<dbReference type="GO" id="GO:0003677">
    <property type="term" value="F:DNA binding"/>
    <property type="evidence" value="ECO:0007669"/>
    <property type="project" value="UniProtKB-KW"/>
</dbReference>
<reference evidence="10" key="1">
    <citation type="submission" date="2015-11" db="EMBL/GenBank/DDBJ databases">
        <title>De novo transcriptome assembly of four potential Pierce s Disease insect vectors from Arizona vineyards.</title>
        <authorList>
            <person name="Tassone E.E."/>
        </authorList>
    </citation>
    <scope>NUCLEOTIDE SEQUENCE</scope>
</reference>
<dbReference type="EC" id="2.7.7.7" evidence="2"/>
<keyword evidence="3" id="KW-0808">Transferase</keyword>
<dbReference type="AlphaFoldDB" id="A0A1B6MSQ3"/>
<dbReference type="Gene3D" id="1.10.287.690">
    <property type="entry name" value="Helix hairpin bin"/>
    <property type="match status" value="1"/>
</dbReference>
<evidence type="ECO:0000256" key="5">
    <source>
        <dbReference type="ARBA" id="ARBA00022705"/>
    </source>
</evidence>
<feature type="non-terminal residue" evidence="10">
    <location>
        <position position="148"/>
    </location>
</feature>
<proteinExistence type="inferred from homology"/>
<evidence type="ECO:0000256" key="1">
    <source>
        <dbReference type="ARBA" id="ARBA00005755"/>
    </source>
</evidence>
<evidence type="ECO:0000256" key="6">
    <source>
        <dbReference type="ARBA" id="ARBA00022932"/>
    </source>
</evidence>
<evidence type="ECO:0000256" key="8">
    <source>
        <dbReference type="ARBA" id="ARBA00049244"/>
    </source>
</evidence>
<dbReference type="EMBL" id="GEBQ01001039">
    <property type="protein sequence ID" value="JAT38938.1"/>
    <property type="molecule type" value="Transcribed_RNA"/>
</dbReference>
<evidence type="ECO:0000256" key="2">
    <source>
        <dbReference type="ARBA" id="ARBA00012417"/>
    </source>
</evidence>
<keyword evidence="4" id="KW-0548">Nucleotidyltransferase</keyword>
<dbReference type="InterPro" id="IPR004868">
    <property type="entry name" value="DNA-dir_DNA_pol_B_mt/vir"/>
</dbReference>
<dbReference type="GO" id="GO:0000166">
    <property type="term" value="F:nucleotide binding"/>
    <property type="evidence" value="ECO:0007669"/>
    <property type="project" value="InterPro"/>
</dbReference>
<gene>
    <name evidence="10" type="ORF">g.51739</name>
</gene>
<evidence type="ECO:0000313" key="10">
    <source>
        <dbReference type="EMBL" id="JAT38938.1"/>
    </source>
</evidence>
<dbReference type="Pfam" id="PF03175">
    <property type="entry name" value="DNA_pol_B_2"/>
    <property type="match status" value="1"/>
</dbReference>
<dbReference type="PANTHER" id="PTHR33568:SF3">
    <property type="entry name" value="DNA-DIRECTED DNA POLYMERASE"/>
    <property type="match status" value="1"/>
</dbReference>
<feature type="non-terminal residue" evidence="10">
    <location>
        <position position="1"/>
    </location>
</feature>
<dbReference type="GO" id="GO:0006260">
    <property type="term" value="P:DNA replication"/>
    <property type="evidence" value="ECO:0007669"/>
    <property type="project" value="UniProtKB-KW"/>
</dbReference>
<protein>
    <recommendedName>
        <fullName evidence="2">DNA-directed DNA polymerase</fullName>
        <ecNumber evidence="2">2.7.7.7</ecNumber>
    </recommendedName>
</protein>
<keyword evidence="5" id="KW-0235">DNA replication</keyword>
<comment type="catalytic activity">
    <reaction evidence="8">
        <text>DNA(n) + a 2'-deoxyribonucleoside 5'-triphosphate = DNA(n+1) + diphosphate</text>
        <dbReference type="Rhea" id="RHEA:22508"/>
        <dbReference type="Rhea" id="RHEA-COMP:17339"/>
        <dbReference type="Rhea" id="RHEA-COMP:17340"/>
        <dbReference type="ChEBI" id="CHEBI:33019"/>
        <dbReference type="ChEBI" id="CHEBI:61560"/>
        <dbReference type="ChEBI" id="CHEBI:173112"/>
        <dbReference type="EC" id="2.7.7.7"/>
    </reaction>
</comment>
<evidence type="ECO:0000256" key="4">
    <source>
        <dbReference type="ARBA" id="ARBA00022695"/>
    </source>
</evidence>
<feature type="domain" description="DNA-directed DNA polymerase family B mitochondria/virus" evidence="9">
    <location>
        <begin position="37"/>
        <end position="129"/>
    </location>
</feature>